<evidence type="ECO:0000256" key="2">
    <source>
        <dbReference type="ARBA" id="ARBA00022448"/>
    </source>
</evidence>
<dbReference type="Pfam" id="PF08352">
    <property type="entry name" value="oligo_HPY"/>
    <property type="match status" value="1"/>
</dbReference>
<evidence type="ECO:0000313" key="7">
    <source>
        <dbReference type="EMBL" id="MFA1557411.1"/>
    </source>
</evidence>
<evidence type="ECO:0000313" key="8">
    <source>
        <dbReference type="Proteomes" id="UP001569904"/>
    </source>
</evidence>
<dbReference type="InterPro" id="IPR003439">
    <property type="entry name" value="ABC_transporter-like_ATP-bd"/>
</dbReference>
<dbReference type="PANTHER" id="PTHR43776:SF7">
    <property type="entry name" value="D,D-DIPEPTIDE TRANSPORT ATP-BINDING PROTEIN DDPF-RELATED"/>
    <property type="match status" value="1"/>
</dbReference>
<feature type="region of interest" description="Disordered" evidence="5">
    <location>
        <begin position="321"/>
        <end position="343"/>
    </location>
</feature>
<keyword evidence="3" id="KW-0547">Nucleotide-binding</keyword>
<dbReference type="SMART" id="SM00382">
    <property type="entry name" value="AAA"/>
    <property type="match status" value="1"/>
</dbReference>
<dbReference type="RefSeq" id="WP_371944157.1">
    <property type="nucleotide sequence ID" value="NZ_JAXCEH010000021.1"/>
</dbReference>
<comment type="similarity">
    <text evidence="1">Belongs to the ABC transporter superfamily.</text>
</comment>
<dbReference type="InterPro" id="IPR003593">
    <property type="entry name" value="AAA+_ATPase"/>
</dbReference>
<organism evidence="7 8">
    <name type="scientific">Actinomadura chokoriensis</name>
    <dbReference type="NCBI Taxonomy" id="454156"/>
    <lineage>
        <taxon>Bacteria</taxon>
        <taxon>Bacillati</taxon>
        <taxon>Actinomycetota</taxon>
        <taxon>Actinomycetes</taxon>
        <taxon>Streptosporangiales</taxon>
        <taxon>Thermomonosporaceae</taxon>
        <taxon>Actinomadura</taxon>
    </lineage>
</organism>
<feature type="domain" description="ABC transporter" evidence="6">
    <location>
        <begin position="4"/>
        <end position="245"/>
    </location>
</feature>
<dbReference type="CDD" id="cd03257">
    <property type="entry name" value="ABC_NikE_OppD_transporters"/>
    <property type="match status" value="1"/>
</dbReference>
<dbReference type="InterPro" id="IPR013563">
    <property type="entry name" value="Oligopep_ABC_C"/>
</dbReference>
<proteinExistence type="inferred from homology"/>
<keyword evidence="4 7" id="KW-0067">ATP-binding</keyword>
<reference evidence="7 8" key="1">
    <citation type="submission" date="2023-11" db="EMBL/GenBank/DDBJ databases">
        <title>Actinomadura monticuli sp. nov., isolated from volcanic ash.</title>
        <authorList>
            <person name="Lee S.D."/>
            <person name="Yang H."/>
            <person name="Kim I.S."/>
        </authorList>
    </citation>
    <scope>NUCLEOTIDE SEQUENCE [LARGE SCALE GENOMIC DNA]</scope>
    <source>
        <strain evidence="7 8">DSM 45346</strain>
    </source>
</reference>
<sequence>MNAITAQNLTKHYPVRSGGRAKGRVVHAVDDVSFEVPAGRTLAIVGESGCGKSTIARMLVRLARPTAGRVLVRGEERTDARAIQLVSQNPWSALNRRKSIRHALEQPLAVHGLAPDRAARAARARELLGMVGLSADYLDRRPGGVSGGELQRVTVARALAVEPEALVLDEPTASLDVSVKALLVNLLLDLQRRLGLSYVLITHEIEIARHMADRVAVMYLGRLVEYGDADQVFGDPRHPYTRSLLAAVPGLADFGDGAGAGTPPPVLTGDVPSAVDIPSGCRFHTRCPFAADACRRDEPVLEDAGEGRRAACLRLADLTSAAPAPADAPPRAGASAHADKEKT</sequence>
<dbReference type="Gene3D" id="3.40.50.300">
    <property type="entry name" value="P-loop containing nucleotide triphosphate hydrolases"/>
    <property type="match status" value="1"/>
</dbReference>
<evidence type="ECO:0000256" key="1">
    <source>
        <dbReference type="ARBA" id="ARBA00005417"/>
    </source>
</evidence>
<dbReference type="GO" id="GO:0005524">
    <property type="term" value="F:ATP binding"/>
    <property type="evidence" value="ECO:0007669"/>
    <property type="project" value="UniProtKB-KW"/>
</dbReference>
<gene>
    <name evidence="7" type="ORF">SM436_27340</name>
</gene>
<evidence type="ECO:0000256" key="5">
    <source>
        <dbReference type="SAM" id="MobiDB-lite"/>
    </source>
</evidence>
<dbReference type="InterPro" id="IPR017871">
    <property type="entry name" value="ABC_transporter-like_CS"/>
</dbReference>
<dbReference type="PANTHER" id="PTHR43776">
    <property type="entry name" value="TRANSPORT ATP-BINDING PROTEIN"/>
    <property type="match status" value="1"/>
</dbReference>
<evidence type="ECO:0000259" key="6">
    <source>
        <dbReference type="PROSITE" id="PS50893"/>
    </source>
</evidence>
<dbReference type="Pfam" id="PF00005">
    <property type="entry name" value="ABC_tran"/>
    <property type="match status" value="1"/>
</dbReference>
<keyword evidence="2" id="KW-0813">Transport</keyword>
<dbReference type="PROSITE" id="PS50893">
    <property type="entry name" value="ABC_TRANSPORTER_2"/>
    <property type="match status" value="1"/>
</dbReference>
<comment type="caution">
    <text evidence="7">The sequence shown here is derived from an EMBL/GenBank/DDBJ whole genome shotgun (WGS) entry which is preliminary data.</text>
</comment>
<dbReference type="InterPro" id="IPR027417">
    <property type="entry name" value="P-loop_NTPase"/>
</dbReference>
<keyword evidence="8" id="KW-1185">Reference proteome</keyword>
<accession>A0ABV4R3D4</accession>
<evidence type="ECO:0000256" key="3">
    <source>
        <dbReference type="ARBA" id="ARBA00022741"/>
    </source>
</evidence>
<dbReference type="InterPro" id="IPR050319">
    <property type="entry name" value="ABC_transp_ATP-bind"/>
</dbReference>
<protein>
    <submittedName>
        <fullName evidence="7">ABC transporter ATP-binding protein</fullName>
    </submittedName>
</protein>
<dbReference type="EMBL" id="JAXCEH010000021">
    <property type="protein sequence ID" value="MFA1557411.1"/>
    <property type="molecule type" value="Genomic_DNA"/>
</dbReference>
<evidence type="ECO:0000256" key="4">
    <source>
        <dbReference type="ARBA" id="ARBA00022840"/>
    </source>
</evidence>
<dbReference type="PROSITE" id="PS00211">
    <property type="entry name" value="ABC_TRANSPORTER_1"/>
    <property type="match status" value="1"/>
</dbReference>
<dbReference type="NCBIfam" id="TIGR01727">
    <property type="entry name" value="oligo_HPY"/>
    <property type="match status" value="1"/>
</dbReference>
<name>A0ABV4R3D4_9ACTN</name>
<dbReference type="SUPFAM" id="SSF52540">
    <property type="entry name" value="P-loop containing nucleoside triphosphate hydrolases"/>
    <property type="match status" value="1"/>
</dbReference>
<feature type="compositionally biased region" description="Low complexity" evidence="5">
    <location>
        <begin position="321"/>
        <end position="336"/>
    </location>
</feature>
<dbReference type="Proteomes" id="UP001569904">
    <property type="component" value="Unassembled WGS sequence"/>
</dbReference>